<organism evidence="1 2">
    <name type="scientific">Buttiauxella noackiae ATCC 51607</name>
    <dbReference type="NCBI Taxonomy" id="1354255"/>
    <lineage>
        <taxon>Bacteria</taxon>
        <taxon>Pseudomonadati</taxon>
        <taxon>Pseudomonadota</taxon>
        <taxon>Gammaproteobacteria</taxon>
        <taxon>Enterobacterales</taxon>
        <taxon>Enterobacteriaceae</taxon>
        <taxon>Buttiauxella</taxon>
    </lineage>
</organism>
<protein>
    <submittedName>
        <fullName evidence="1">Acetamidase</fullName>
        <ecNumber evidence="1">3.5.1.-</ecNumber>
        <ecNumber evidence="1">3.5.1.4</ecNumber>
    </submittedName>
</protein>
<dbReference type="SUPFAM" id="SSF141130">
    <property type="entry name" value="Acetamidase/Formamidase-like"/>
    <property type="match status" value="1"/>
</dbReference>
<accession>A0A1B7I137</accession>
<dbReference type="Gene3D" id="2.40.10.120">
    <property type="match status" value="1"/>
</dbReference>
<sequence>MLKIANTQVIYAMSRENAPVATISTNTDVSFATCDCFSDQIQTADAVFNQLDWQRINPATGPVFIEGAQPGDVLKVEIKSIELRGNQAVMVTAPQLGVIGDELTEPRILVVPIDNGEAQLPGGVSVPINPMIGVIGVAPAGEAISCGTPDSHGGNMDCKMITAGSTLYLPVNVEGALFALGDLHAAMGDGEVSVCGLEVAGDVVVNLSVIKNRRLPTPMLENGDSIFTLASALTLDDAAALATRNMAHFIADNTDVTLPDAINLLSISGDLQICQVVDPLKTCRFALPKRVAEQLKLKI</sequence>
<dbReference type="InterPro" id="IPR004304">
    <property type="entry name" value="FmdA_AmdA"/>
</dbReference>
<dbReference type="PATRIC" id="fig|1354255.3.peg.266"/>
<keyword evidence="1" id="KW-0378">Hydrolase</keyword>
<comment type="caution">
    <text evidence="1">The sequence shown here is derived from an EMBL/GenBank/DDBJ whole genome shotgun (WGS) entry which is preliminary data.</text>
</comment>
<dbReference type="RefSeq" id="WP_064553237.1">
    <property type="nucleotide sequence ID" value="NZ_LXEO01000003.1"/>
</dbReference>
<name>A0A1B7I137_9ENTR</name>
<dbReference type="PANTHER" id="PTHR31891">
    <property type="entry name" value="FORMAMIDASE C869.04-RELATED"/>
    <property type="match status" value="1"/>
</dbReference>
<evidence type="ECO:0000313" key="2">
    <source>
        <dbReference type="Proteomes" id="UP000078286"/>
    </source>
</evidence>
<dbReference type="EC" id="3.5.1.-" evidence="1"/>
<dbReference type="PANTHER" id="PTHR31891:SF1">
    <property type="entry name" value="FORMAMIDASE C869.04-RELATED"/>
    <property type="match status" value="1"/>
</dbReference>
<dbReference type="EC" id="3.5.1.4" evidence="1"/>
<dbReference type="AlphaFoldDB" id="A0A1B7I137"/>
<dbReference type="EMBL" id="LXEO01000003">
    <property type="protein sequence ID" value="OAT21842.1"/>
    <property type="molecule type" value="Genomic_DNA"/>
</dbReference>
<dbReference type="Pfam" id="PF03069">
    <property type="entry name" value="FmdA_AmdA"/>
    <property type="match status" value="2"/>
</dbReference>
<proteinExistence type="predicted"/>
<dbReference type="GO" id="GO:0004040">
    <property type="term" value="F:amidase activity"/>
    <property type="evidence" value="ECO:0007669"/>
    <property type="project" value="UniProtKB-EC"/>
</dbReference>
<evidence type="ECO:0000313" key="1">
    <source>
        <dbReference type="EMBL" id="OAT21842.1"/>
    </source>
</evidence>
<reference evidence="1 2" key="1">
    <citation type="submission" date="2016-04" db="EMBL/GenBank/DDBJ databases">
        <title>ATOL: Assembling a taxonomically balanced genome-scale reconstruction of the evolutionary history of the Enterobacteriaceae.</title>
        <authorList>
            <person name="Plunkett G.III."/>
            <person name="Neeno-Eckwall E.C."/>
            <person name="Glasner J.D."/>
            <person name="Perna N.T."/>
        </authorList>
    </citation>
    <scope>NUCLEOTIDE SEQUENCE [LARGE SCALE GENOMIC DNA]</scope>
    <source>
        <strain evidence="1 2">ATCC 51607</strain>
    </source>
</reference>
<dbReference type="Gene3D" id="3.10.28.20">
    <property type="entry name" value="Acetamidase/Formamidase-like domains"/>
    <property type="match status" value="1"/>
</dbReference>
<dbReference type="Gene3D" id="2.60.120.580">
    <property type="entry name" value="Acetamidase/Formamidase-like domains"/>
    <property type="match status" value="1"/>
</dbReference>
<dbReference type="Proteomes" id="UP000078286">
    <property type="component" value="Unassembled WGS sequence"/>
</dbReference>
<keyword evidence="2" id="KW-1185">Reference proteome</keyword>
<gene>
    <name evidence="1" type="ORF">M979_0260</name>
</gene>